<accession>A0A285LW75</accession>
<evidence type="ECO:0000313" key="2">
    <source>
        <dbReference type="Proteomes" id="UP000219565"/>
    </source>
</evidence>
<name>A0A285LW75_9NOCA</name>
<evidence type="ECO:0000313" key="1">
    <source>
        <dbReference type="EMBL" id="SNY89160.1"/>
    </source>
</evidence>
<reference evidence="1 2" key="1">
    <citation type="submission" date="2017-09" db="EMBL/GenBank/DDBJ databases">
        <authorList>
            <person name="Ehlers B."/>
            <person name="Leendertz F.H."/>
        </authorList>
    </citation>
    <scope>NUCLEOTIDE SEQUENCE [LARGE SCALE GENOMIC DNA]</scope>
    <source>
        <strain evidence="1 2">DSM 45537</strain>
    </source>
</reference>
<dbReference type="Gene3D" id="3.20.20.70">
    <property type="entry name" value="Aldolase class I"/>
    <property type="match status" value="1"/>
</dbReference>
<sequence length="412" mass="44261">MDTAIVMYGPPAAGKDTVTTALCELGKEFRHYQRMKVGVGRTTGYRMASTTDLAQLVAADEVIYSNSRYGSTYIIDRPELTRIIAAGEIPVLHVGQPEAIDALLSAAPNIRWVVVELWCPRDIAAARAAARGTGDTVERLAVWDATPRLTVADIRIDTATVDPADAARQIVEAVHAARCAVVVPTMHLVHPDGSLDLAATRRYATAAAAGWIDFFLINGSTTAGDELTGSERTDVLDIWLEAVDASRLLACAWSANDLATAADRHVTPMAVLRADTRSAAEQFLQALPGESTIYSHPMFGYTFDAEMAAWAKTAGHLPAGGKLAKIQLTEIAEIRRAAPEFATWDGSSRRIQESIGAGAAGVVATPLAALLTDLPPRSLAQIQSAIDTVQTELDRLPDRAAKRRWLLDQIEN</sequence>
<dbReference type="RefSeq" id="WP_097247872.1">
    <property type="nucleotide sequence ID" value="NZ_OBEG01000007.1"/>
</dbReference>
<dbReference type="OrthoDB" id="3575979at2"/>
<proteinExistence type="predicted"/>
<dbReference type="Gene3D" id="3.40.50.300">
    <property type="entry name" value="P-loop containing nucleotide triphosphate hydrolases"/>
    <property type="match status" value="1"/>
</dbReference>
<dbReference type="EMBL" id="OBEG01000007">
    <property type="protein sequence ID" value="SNY89160.1"/>
    <property type="molecule type" value="Genomic_DNA"/>
</dbReference>
<dbReference type="Proteomes" id="UP000219565">
    <property type="component" value="Unassembled WGS sequence"/>
</dbReference>
<dbReference type="InterPro" id="IPR013785">
    <property type="entry name" value="Aldolase_TIM"/>
</dbReference>
<dbReference type="AlphaFoldDB" id="A0A285LW75"/>
<evidence type="ECO:0008006" key="3">
    <source>
        <dbReference type="Google" id="ProtNLM"/>
    </source>
</evidence>
<protein>
    <recommendedName>
        <fullName evidence="3">Guanylate kinase</fullName>
    </recommendedName>
</protein>
<dbReference type="SUPFAM" id="SSF52540">
    <property type="entry name" value="P-loop containing nucleoside triphosphate hydrolases"/>
    <property type="match status" value="1"/>
</dbReference>
<keyword evidence="2" id="KW-1185">Reference proteome</keyword>
<dbReference type="InterPro" id="IPR027417">
    <property type="entry name" value="P-loop_NTPase"/>
</dbReference>
<organism evidence="1 2">
    <name type="scientific">Nocardia amikacinitolerans</name>
    <dbReference type="NCBI Taxonomy" id="756689"/>
    <lineage>
        <taxon>Bacteria</taxon>
        <taxon>Bacillati</taxon>
        <taxon>Actinomycetota</taxon>
        <taxon>Actinomycetes</taxon>
        <taxon>Mycobacteriales</taxon>
        <taxon>Nocardiaceae</taxon>
        <taxon>Nocardia</taxon>
    </lineage>
</organism>
<gene>
    <name evidence="1" type="ORF">SAMN04244553_6163</name>
</gene>
<dbReference type="SUPFAM" id="SSF51569">
    <property type="entry name" value="Aldolase"/>
    <property type="match status" value="1"/>
</dbReference>